<dbReference type="GO" id="GO:0009014">
    <property type="term" value="F:succinyl-diaminopimelate desuccinylase activity"/>
    <property type="evidence" value="ECO:0007669"/>
    <property type="project" value="UniProtKB-UniRule"/>
</dbReference>
<dbReference type="GO" id="GO:0046872">
    <property type="term" value="F:metal ion binding"/>
    <property type="evidence" value="ECO:0007669"/>
    <property type="project" value="UniProtKB-KW"/>
</dbReference>
<dbReference type="InterPro" id="IPR010174">
    <property type="entry name" value="Succinyl-DAP_deSuclase_DapE"/>
</dbReference>
<dbReference type="GO" id="GO:0006526">
    <property type="term" value="P:L-arginine biosynthetic process"/>
    <property type="evidence" value="ECO:0007669"/>
    <property type="project" value="TreeGrafter"/>
</dbReference>
<keyword evidence="3" id="KW-0170">Cobalt</keyword>
<dbReference type="GO" id="GO:0008777">
    <property type="term" value="F:acetylornithine deacetylase activity"/>
    <property type="evidence" value="ECO:0007669"/>
    <property type="project" value="TreeGrafter"/>
</dbReference>
<evidence type="ECO:0000256" key="4">
    <source>
        <dbReference type="NCBIfam" id="TIGR01900"/>
    </source>
</evidence>
<dbReference type="InterPro" id="IPR011650">
    <property type="entry name" value="Peptidase_M20_dimer"/>
</dbReference>
<dbReference type="InterPro" id="IPR002933">
    <property type="entry name" value="Peptidase_M20"/>
</dbReference>
<dbReference type="Gene3D" id="3.30.70.360">
    <property type="match status" value="1"/>
</dbReference>
<protein>
    <recommendedName>
        <fullName evidence="4">Succinyl-diaminopimelate desuccinylase</fullName>
        <ecNumber evidence="4">3.5.1.18</ecNumber>
    </recommendedName>
</protein>
<dbReference type="EC" id="3.5.1.18" evidence="4"/>
<dbReference type="Proteomes" id="UP000064967">
    <property type="component" value="Chromosome"/>
</dbReference>
<keyword evidence="2" id="KW-0378">Hydrolase</keyword>
<evidence type="ECO:0000256" key="3">
    <source>
        <dbReference type="ARBA" id="ARBA00023285"/>
    </source>
</evidence>
<name>A0A0K1QD74_9BACT</name>
<gene>
    <name evidence="6" type="ORF">AKJ09_10346</name>
</gene>
<dbReference type="SUPFAM" id="SSF55031">
    <property type="entry name" value="Bacterial exopeptidase dimerisation domain"/>
    <property type="match status" value="1"/>
</dbReference>
<dbReference type="PANTHER" id="PTHR43808">
    <property type="entry name" value="ACETYLORNITHINE DEACETYLASE"/>
    <property type="match status" value="1"/>
</dbReference>
<dbReference type="OrthoDB" id="9809784at2"/>
<feature type="domain" description="Peptidase M20 dimerisation" evidence="5">
    <location>
        <begin position="178"/>
        <end position="277"/>
    </location>
</feature>
<keyword evidence="7" id="KW-1185">Reference proteome</keyword>
<evidence type="ECO:0000313" key="6">
    <source>
        <dbReference type="EMBL" id="AKV03683.1"/>
    </source>
</evidence>
<dbReference type="STRING" id="1391654.AKJ09_10346"/>
<dbReference type="Gene3D" id="3.40.630.10">
    <property type="entry name" value="Zn peptidases"/>
    <property type="match status" value="1"/>
</dbReference>
<dbReference type="EMBL" id="CP012333">
    <property type="protein sequence ID" value="AKV03683.1"/>
    <property type="molecule type" value="Genomic_DNA"/>
</dbReference>
<dbReference type="SUPFAM" id="SSF53187">
    <property type="entry name" value="Zn-dependent exopeptidases"/>
    <property type="match status" value="1"/>
</dbReference>
<dbReference type="InterPro" id="IPR036264">
    <property type="entry name" value="Bact_exopeptidase_dim_dom"/>
</dbReference>
<organism evidence="6 7">
    <name type="scientific">Labilithrix luteola</name>
    <dbReference type="NCBI Taxonomy" id="1391654"/>
    <lineage>
        <taxon>Bacteria</taxon>
        <taxon>Pseudomonadati</taxon>
        <taxon>Myxococcota</taxon>
        <taxon>Polyangia</taxon>
        <taxon>Polyangiales</taxon>
        <taxon>Labilitrichaceae</taxon>
        <taxon>Labilithrix</taxon>
    </lineage>
</organism>
<evidence type="ECO:0000256" key="1">
    <source>
        <dbReference type="ARBA" id="ARBA00022723"/>
    </source>
</evidence>
<dbReference type="InterPro" id="IPR050072">
    <property type="entry name" value="Peptidase_M20A"/>
</dbReference>
<sequence length="366" mass="39374">MSTLPDTLSTRTPTAIALEETLLWLCSIASPIGEENALCNAVKERLERVPLAGPIRRYGDSIVVPLVRSGTGRPHVALVGHLDTVRTENGPARIDGDRCFGAGAADMKSGLAIMIVVAETMRESLACDLTLVFYAREEGPYAENELGPVLDADPELSKVDLAVCLEPSDNKLHLGCCGAIHATVTFQGRTAHSARPWEGENAITKAAGLLERLAALKPIEHRIEGMVYRTVTTVTLANGGRGRNVVPDTFTLNLNHRFAPNTSLEQAQRDVLALVGEGARVEFTDLSPAAMPSAEHPLVQKLMACGVRGVEPKQAWTDVARFSSLGVPAINFGPGENAQAHQKNESTDLGLVFQGYKIFHSWLSQL</sequence>
<dbReference type="PATRIC" id="fig|1391654.3.peg.10483"/>
<keyword evidence="1" id="KW-0479">Metal-binding</keyword>
<accession>A0A0K1QD74</accession>
<proteinExistence type="predicted"/>
<dbReference type="GO" id="GO:0009089">
    <property type="term" value="P:lysine biosynthetic process via diaminopimelate"/>
    <property type="evidence" value="ECO:0007669"/>
    <property type="project" value="UniProtKB-UniRule"/>
</dbReference>
<dbReference type="KEGG" id="llu:AKJ09_10346"/>
<dbReference type="RefSeq" id="WP_146654413.1">
    <property type="nucleotide sequence ID" value="NZ_CP012333.1"/>
</dbReference>
<evidence type="ECO:0000259" key="5">
    <source>
        <dbReference type="Pfam" id="PF07687"/>
    </source>
</evidence>
<evidence type="ECO:0000313" key="7">
    <source>
        <dbReference type="Proteomes" id="UP000064967"/>
    </source>
</evidence>
<dbReference type="NCBIfam" id="TIGR01900">
    <property type="entry name" value="dapE-gram_pos"/>
    <property type="match status" value="1"/>
</dbReference>
<dbReference type="AlphaFoldDB" id="A0A0K1QD74"/>
<dbReference type="Pfam" id="PF07687">
    <property type="entry name" value="M20_dimer"/>
    <property type="match status" value="1"/>
</dbReference>
<reference evidence="6 7" key="1">
    <citation type="submission" date="2015-08" db="EMBL/GenBank/DDBJ databases">
        <authorList>
            <person name="Babu N.S."/>
            <person name="Beckwith C.J."/>
            <person name="Beseler K.G."/>
            <person name="Brison A."/>
            <person name="Carone J.V."/>
            <person name="Caskin T.P."/>
            <person name="Diamond M."/>
            <person name="Durham M.E."/>
            <person name="Foxe J.M."/>
            <person name="Go M."/>
            <person name="Henderson B.A."/>
            <person name="Jones I.B."/>
            <person name="McGettigan J.A."/>
            <person name="Micheletti S.J."/>
            <person name="Nasrallah M.E."/>
            <person name="Ortiz D."/>
            <person name="Piller C.R."/>
            <person name="Privatt S.R."/>
            <person name="Schneider S.L."/>
            <person name="Sharp S."/>
            <person name="Smith T.C."/>
            <person name="Stanton J.D."/>
            <person name="Ullery H.E."/>
            <person name="Wilson R.J."/>
            <person name="Serrano M.G."/>
            <person name="Buck G."/>
            <person name="Lee V."/>
            <person name="Wang Y."/>
            <person name="Carvalho R."/>
            <person name="Voegtly L."/>
            <person name="Shi R."/>
            <person name="Duckworth R."/>
            <person name="Johnson A."/>
            <person name="Loviza R."/>
            <person name="Walstead R."/>
            <person name="Shah Z."/>
            <person name="Kiflezghi M."/>
            <person name="Wade K."/>
            <person name="Ball S.L."/>
            <person name="Bradley K.W."/>
            <person name="Asai D.J."/>
            <person name="Bowman C.A."/>
            <person name="Russell D.A."/>
            <person name="Pope W.H."/>
            <person name="Jacobs-Sera D."/>
            <person name="Hendrix R.W."/>
            <person name="Hatfull G.F."/>
        </authorList>
    </citation>
    <scope>NUCLEOTIDE SEQUENCE [LARGE SCALE GENOMIC DNA]</scope>
    <source>
        <strain evidence="6 7">DSM 27648</strain>
    </source>
</reference>
<evidence type="ECO:0000256" key="2">
    <source>
        <dbReference type="ARBA" id="ARBA00022801"/>
    </source>
</evidence>
<dbReference type="PANTHER" id="PTHR43808:SF31">
    <property type="entry name" value="N-ACETYL-L-CITRULLINE DEACETYLASE"/>
    <property type="match status" value="1"/>
</dbReference>
<dbReference type="Pfam" id="PF01546">
    <property type="entry name" value="Peptidase_M20"/>
    <property type="match status" value="1"/>
</dbReference>